<dbReference type="InterPro" id="IPR002941">
    <property type="entry name" value="DNA_methylase_N4/N6"/>
</dbReference>
<keyword evidence="2" id="KW-0489">Methyltransferase</keyword>
<dbReference type="Gene3D" id="3.40.50.150">
    <property type="entry name" value="Vaccinia Virus protein VP39"/>
    <property type="match status" value="1"/>
</dbReference>
<dbReference type="Pfam" id="PF01555">
    <property type="entry name" value="N6_N4_Mtase"/>
    <property type="match status" value="1"/>
</dbReference>
<keyword evidence="3" id="KW-0808">Transferase</keyword>
<dbReference type="AlphaFoldDB" id="A0AAP9HI24"/>
<evidence type="ECO:0000256" key="3">
    <source>
        <dbReference type="ARBA" id="ARBA00022679"/>
    </source>
</evidence>
<evidence type="ECO:0000256" key="5">
    <source>
        <dbReference type="ARBA" id="ARBA00022747"/>
    </source>
</evidence>
<feature type="domain" description="DNA methylase N-4/N-6" evidence="6">
    <location>
        <begin position="117"/>
        <end position="427"/>
    </location>
</feature>
<dbReference type="GO" id="GO:0032259">
    <property type="term" value="P:methylation"/>
    <property type="evidence" value="ECO:0007669"/>
    <property type="project" value="UniProtKB-KW"/>
</dbReference>
<dbReference type="PIRSF" id="PIRSF015855">
    <property type="entry name" value="TypeIII_Mtase_mKpnI"/>
    <property type="match status" value="1"/>
</dbReference>
<dbReference type="EMBL" id="CP022954">
    <property type="protein sequence ID" value="QGV18653.1"/>
    <property type="molecule type" value="Genomic_DNA"/>
</dbReference>
<evidence type="ECO:0000259" key="6">
    <source>
        <dbReference type="Pfam" id="PF01555"/>
    </source>
</evidence>
<sequence length="622" mass="70345">MTKDRSFKPMEGTSSNLTAENINQLKTLFPEVVTEGKIDFDVLKTILGEEVDESEEKYKFTWHGKLASMQTAQQPTMKTLLPHKQSSLDWENTGNIYIEGDNLEALKIIQKSYAHKVKVIYIDPPYNTGKDFVYHDDFSTDTDSYLAETNQTDSLGSHYATNTESNGKFHTDWLNMMYSRLKLAQTFLRDDGVIFVSIDDSEQANLKKMMDEIFGEQNFLAQVIWERAYSPVNLKKNFSISHDYILVYARNAQDVVGNGLPRSGEADSRYNNPDHDERGVWTSADLSVGPAVESNVYPITLPSGRSVLPPNGYSWRLSKPRFNQFVDDNRIWFGEEGDGVPRIKRFLSEVKNSITPMTVWKYEDVGHSQKASQDLKRLFSGKAYFSYPKPVELIQRMLQLYSNPDSIVMDFFSGSATTAEATMRLNAADAGTRRYILVQLPEKLGEKTEAYKDGYRKLTEIGEKRIQLAGETIAKEHPEVTFDRGVRVYSVANSNLVRWNVKSSVSSIDFLEENFVTGRSSEAILTEVILKQGLDLSYPVETRRIDGADLYIVAGGVLYVVLGNQTITLSTATAVADDFRRSNMERATVVFQDNGFKDDNEKLNAIEILNDAGFQYADIQSI</sequence>
<dbReference type="PROSITE" id="PS00092">
    <property type="entry name" value="N6_MTASE"/>
    <property type="match status" value="1"/>
</dbReference>
<dbReference type="PRINTS" id="PR00506">
    <property type="entry name" value="D21N6MTFRASE"/>
</dbReference>
<name>A0AAP9HI24_LACPA</name>
<keyword evidence="5" id="KW-0680">Restriction system</keyword>
<dbReference type="InterPro" id="IPR002295">
    <property type="entry name" value="N4/N6-MTase_EcoPI_Mod-like"/>
</dbReference>
<comment type="similarity">
    <text evidence="1">Belongs to the N(4)/N(6)-methyltransferase family.</text>
</comment>
<accession>A0AAP9HI24</accession>
<organism evidence="7 8">
    <name type="scientific">Lacticaseibacillus paracasei subsp. paracasei</name>
    <dbReference type="NCBI Taxonomy" id="47714"/>
    <lineage>
        <taxon>Bacteria</taxon>
        <taxon>Bacillati</taxon>
        <taxon>Bacillota</taxon>
        <taxon>Bacilli</taxon>
        <taxon>Lactobacillales</taxon>
        <taxon>Lactobacillaceae</taxon>
        <taxon>Lacticaseibacillus</taxon>
    </lineage>
</organism>
<evidence type="ECO:0000256" key="2">
    <source>
        <dbReference type="ARBA" id="ARBA00022603"/>
    </source>
</evidence>
<dbReference type="Proteomes" id="UP000423274">
    <property type="component" value="Chromosome"/>
</dbReference>
<dbReference type="GO" id="GO:0009307">
    <property type="term" value="P:DNA restriction-modification system"/>
    <property type="evidence" value="ECO:0007669"/>
    <property type="project" value="UniProtKB-KW"/>
</dbReference>
<dbReference type="REBASE" id="368038">
    <property type="entry name" value="M.Lpa3423ORF2145P"/>
</dbReference>
<dbReference type="InterPro" id="IPR029063">
    <property type="entry name" value="SAM-dependent_MTases_sf"/>
</dbReference>
<dbReference type="RefSeq" id="WP_225436588.1">
    <property type="nucleotide sequence ID" value="NZ_CP022954.1"/>
</dbReference>
<gene>
    <name evidence="7" type="ORF">LCAKO_2145</name>
</gene>
<dbReference type="GO" id="GO:0008170">
    <property type="term" value="F:N-methyltransferase activity"/>
    <property type="evidence" value="ECO:0007669"/>
    <property type="project" value="InterPro"/>
</dbReference>
<evidence type="ECO:0000256" key="1">
    <source>
        <dbReference type="ARBA" id="ARBA00006594"/>
    </source>
</evidence>
<evidence type="ECO:0000313" key="7">
    <source>
        <dbReference type="EMBL" id="QGV18653.1"/>
    </source>
</evidence>
<protein>
    <submittedName>
        <fullName evidence="7">Type III restriction-modification system methylation subunit</fullName>
    </submittedName>
</protein>
<evidence type="ECO:0000313" key="8">
    <source>
        <dbReference type="Proteomes" id="UP000423274"/>
    </source>
</evidence>
<evidence type="ECO:0000256" key="4">
    <source>
        <dbReference type="ARBA" id="ARBA00022691"/>
    </source>
</evidence>
<reference evidence="7 8" key="1">
    <citation type="submission" date="2017-08" db="EMBL/GenBank/DDBJ databases">
        <title>Genome sequence, comparative genomics and functional analysis of the highly adhesive Lactobacillus paracasei Kobulty strain.</title>
        <authorList>
            <person name="Koryszewska-Baginska A."/>
            <person name="Grynberg M."/>
            <person name="Aleksandrzak-Piekarczyk T."/>
        </authorList>
    </citation>
    <scope>NUCLEOTIDE SEQUENCE [LARGE SCALE GENOMIC DNA]</scope>
    <source>
        <strain evidence="7 8">IBB3423</strain>
    </source>
</reference>
<keyword evidence="4" id="KW-0949">S-adenosyl-L-methionine</keyword>
<dbReference type="GO" id="GO:0003677">
    <property type="term" value="F:DNA binding"/>
    <property type="evidence" value="ECO:0007669"/>
    <property type="project" value="InterPro"/>
</dbReference>
<proteinExistence type="inferred from homology"/>
<dbReference type="SUPFAM" id="SSF53335">
    <property type="entry name" value="S-adenosyl-L-methionine-dependent methyltransferases"/>
    <property type="match status" value="1"/>
</dbReference>
<dbReference type="InterPro" id="IPR002052">
    <property type="entry name" value="DNA_methylase_N6_adenine_CS"/>
</dbReference>